<sequence length="406" mass="45298">MKTIIFIGTNKSGSSREAIRAAERLGYFTVLFTSNERQIQQRKEYIDVHEMVFVDTTNLQAMKKEILSLKSKGNEIKTIASFVDSNVSNAFTLCEEFCPNGTSASAAFIMENKAGTRAKLAGLPFSPKYLTIQPGKKLDAKSMDALPDYPLIVKTASSTGSKDVLRATDDVQLQRHIAKLQEKNPLEAVIIEEFIEGEQYLVEAIVFNKEIQIAGVIQQEITFGKRFIITGYGVLAIVPRQLNDSIKEVLTSIVEKLAIQNGALHVEMRLTKNGWRLIEINPRISGGAMNNMLKAAFGYDLTEETIKLYLGEQPTLEIKQRHFVFTQYVIIDKRGVLEKVTGKGRARKSPGIVEVYVKPKKGQLLTPPLSMGHRYAYVIAQGRTLAIAKSLAKKAAEEITFHLKEQ</sequence>
<evidence type="ECO:0000256" key="4">
    <source>
        <dbReference type="PROSITE-ProRule" id="PRU00409"/>
    </source>
</evidence>
<dbReference type="EMBL" id="BJYL01000012">
    <property type="protein sequence ID" value="GEN82694.1"/>
    <property type="molecule type" value="Genomic_DNA"/>
</dbReference>
<protein>
    <recommendedName>
        <fullName evidence="5">ATP-grasp domain-containing protein</fullName>
    </recommendedName>
</protein>
<evidence type="ECO:0000313" key="7">
    <source>
        <dbReference type="Proteomes" id="UP000321901"/>
    </source>
</evidence>
<dbReference type="InterPro" id="IPR052032">
    <property type="entry name" value="ATP-dep_AA_Ligase"/>
</dbReference>
<organism evidence="6 7">
    <name type="scientific">Sporosarcina luteola</name>
    <dbReference type="NCBI Taxonomy" id="582850"/>
    <lineage>
        <taxon>Bacteria</taxon>
        <taxon>Bacillati</taxon>
        <taxon>Bacillota</taxon>
        <taxon>Bacilli</taxon>
        <taxon>Bacillales</taxon>
        <taxon>Caryophanaceae</taxon>
        <taxon>Sporosarcina</taxon>
    </lineage>
</organism>
<evidence type="ECO:0000259" key="5">
    <source>
        <dbReference type="PROSITE" id="PS50975"/>
    </source>
</evidence>
<keyword evidence="1" id="KW-0436">Ligase</keyword>
<dbReference type="Proteomes" id="UP000321901">
    <property type="component" value="Unassembled WGS sequence"/>
</dbReference>
<dbReference type="GO" id="GO:0005524">
    <property type="term" value="F:ATP binding"/>
    <property type="evidence" value="ECO:0007669"/>
    <property type="project" value="UniProtKB-UniRule"/>
</dbReference>
<reference evidence="6 7" key="1">
    <citation type="submission" date="2019-07" db="EMBL/GenBank/DDBJ databases">
        <title>Whole genome shotgun sequence of Sporosarcina luteola NBRC 105378.</title>
        <authorList>
            <person name="Hosoyama A."/>
            <person name="Uohara A."/>
            <person name="Ohji S."/>
            <person name="Ichikawa N."/>
        </authorList>
    </citation>
    <scope>NUCLEOTIDE SEQUENCE [LARGE SCALE GENOMIC DNA]</scope>
    <source>
        <strain evidence="6 7">NBRC 105378</strain>
    </source>
</reference>
<keyword evidence="2 4" id="KW-0547">Nucleotide-binding</keyword>
<accession>A0A511Z5H4</accession>
<gene>
    <name evidence="6" type="ORF">SLU01_10060</name>
</gene>
<dbReference type="AlphaFoldDB" id="A0A511Z5H4"/>
<dbReference type="GO" id="GO:0046872">
    <property type="term" value="F:metal ion binding"/>
    <property type="evidence" value="ECO:0007669"/>
    <property type="project" value="InterPro"/>
</dbReference>
<dbReference type="PANTHER" id="PTHR43585">
    <property type="entry name" value="FUMIPYRROLE BIOSYNTHESIS PROTEIN C"/>
    <property type="match status" value="1"/>
</dbReference>
<dbReference type="Pfam" id="PF18603">
    <property type="entry name" value="LAL_C2"/>
    <property type="match status" value="1"/>
</dbReference>
<name>A0A511Z5H4_9BACL</name>
<keyword evidence="3 4" id="KW-0067">ATP-binding</keyword>
<feature type="domain" description="ATP-grasp" evidence="5">
    <location>
        <begin position="115"/>
        <end position="310"/>
    </location>
</feature>
<dbReference type="Pfam" id="PF13535">
    <property type="entry name" value="ATP-grasp_4"/>
    <property type="match status" value="1"/>
</dbReference>
<keyword evidence="7" id="KW-1185">Reference proteome</keyword>
<dbReference type="SUPFAM" id="SSF56059">
    <property type="entry name" value="Glutathione synthetase ATP-binding domain-like"/>
    <property type="match status" value="1"/>
</dbReference>
<dbReference type="PROSITE" id="PS50975">
    <property type="entry name" value="ATP_GRASP"/>
    <property type="match status" value="1"/>
</dbReference>
<evidence type="ECO:0000256" key="1">
    <source>
        <dbReference type="ARBA" id="ARBA00022598"/>
    </source>
</evidence>
<dbReference type="InterPro" id="IPR011761">
    <property type="entry name" value="ATP-grasp"/>
</dbReference>
<evidence type="ECO:0000256" key="3">
    <source>
        <dbReference type="ARBA" id="ARBA00022840"/>
    </source>
</evidence>
<dbReference type="InterPro" id="IPR040570">
    <property type="entry name" value="LAL_C2"/>
</dbReference>
<dbReference type="Gene3D" id="3.30.470.20">
    <property type="entry name" value="ATP-grasp fold, B domain"/>
    <property type="match status" value="1"/>
</dbReference>
<proteinExistence type="predicted"/>
<evidence type="ECO:0000313" key="6">
    <source>
        <dbReference type="EMBL" id="GEN82694.1"/>
    </source>
</evidence>
<dbReference type="PANTHER" id="PTHR43585:SF2">
    <property type="entry name" value="ATP-GRASP ENZYME FSQD"/>
    <property type="match status" value="1"/>
</dbReference>
<comment type="caution">
    <text evidence="6">The sequence shown here is derived from an EMBL/GenBank/DDBJ whole genome shotgun (WGS) entry which is preliminary data.</text>
</comment>
<dbReference type="GO" id="GO:0016874">
    <property type="term" value="F:ligase activity"/>
    <property type="evidence" value="ECO:0007669"/>
    <property type="project" value="UniProtKB-KW"/>
</dbReference>
<evidence type="ECO:0000256" key="2">
    <source>
        <dbReference type="ARBA" id="ARBA00022741"/>
    </source>
</evidence>